<name>A0A948W5B7_UNCEI</name>
<evidence type="ECO:0000256" key="2">
    <source>
        <dbReference type="SAM" id="Phobius"/>
    </source>
</evidence>
<keyword evidence="2" id="KW-0472">Membrane</keyword>
<proteinExistence type="predicted"/>
<evidence type="ECO:0000313" key="4">
    <source>
        <dbReference type="Proteomes" id="UP000777784"/>
    </source>
</evidence>
<comment type="caution">
    <text evidence="3">The sequence shown here is derived from an EMBL/GenBank/DDBJ whole genome shotgun (WGS) entry which is preliminary data.</text>
</comment>
<feature type="transmembrane region" description="Helical" evidence="2">
    <location>
        <begin position="47"/>
        <end position="63"/>
    </location>
</feature>
<protein>
    <submittedName>
        <fullName evidence="3">Uncharacterized protein</fullName>
    </submittedName>
</protein>
<gene>
    <name evidence="3" type="ORF">KJ970_04840</name>
</gene>
<dbReference type="Proteomes" id="UP000777784">
    <property type="component" value="Unassembled WGS sequence"/>
</dbReference>
<keyword evidence="2" id="KW-1133">Transmembrane helix</keyword>
<accession>A0A948W5B7</accession>
<evidence type="ECO:0000256" key="1">
    <source>
        <dbReference type="SAM" id="Coils"/>
    </source>
</evidence>
<evidence type="ECO:0000313" key="3">
    <source>
        <dbReference type="EMBL" id="MBU2690234.1"/>
    </source>
</evidence>
<dbReference type="EMBL" id="JAHJDP010000026">
    <property type="protein sequence ID" value="MBU2690234.1"/>
    <property type="molecule type" value="Genomic_DNA"/>
</dbReference>
<feature type="coiled-coil region" evidence="1">
    <location>
        <begin position="107"/>
        <end position="134"/>
    </location>
</feature>
<keyword evidence="2" id="KW-0812">Transmembrane</keyword>
<reference evidence="3" key="1">
    <citation type="submission" date="2021-05" db="EMBL/GenBank/DDBJ databases">
        <title>Energy efficiency and biological interactions define the core microbiome of deep oligotrophic groundwater.</title>
        <authorList>
            <person name="Mehrshad M."/>
            <person name="Lopez-Fernandez M."/>
            <person name="Bell E."/>
            <person name="Bernier-Latmani R."/>
            <person name="Bertilsson S."/>
            <person name="Dopson M."/>
        </authorList>
    </citation>
    <scope>NUCLEOTIDE SEQUENCE</scope>
    <source>
        <strain evidence="3">Modern_marine.mb.64</strain>
    </source>
</reference>
<sequence>MEVDSDVGIGYFMFLEIPSVLLGTTGRTEVNAPEAMRMIDKGEFMRALYYFVCVLFIVMPIWGCGGGDSADQAADATENVAKAAENAGDNMADATGEAITTTADKMKQEMMDELSRLEADLKPLKETAMTLTQEDLDKHLQGIQVKVDEVRNSLMNMKLEETGDLEGQKKAFKAKLDDIGMEMKKAQSMIDDLKSKMPGH</sequence>
<keyword evidence="1" id="KW-0175">Coiled coil</keyword>
<organism evidence="3 4">
    <name type="scientific">Eiseniibacteriota bacterium</name>
    <dbReference type="NCBI Taxonomy" id="2212470"/>
    <lineage>
        <taxon>Bacteria</taxon>
        <taxon>Candidatus Eiseniibacteriota</taxon>
    </lineage>
</organism>
<dbReference type="AlphaFoldDB" id="A0A948W5B7"/>